<dbReference type="Pfam" id="PF00097">
    <property type="entry name" value="zf-C3HC4"/>
    <property type="match status" value="1"/>
</dbReference>
<evidence type="ECO:0000256" key="6">
    <source>
        <dbReference type="ARBA" id="ARBA00022840"/>
    </source>
</evidence>
<dbReference type="InterPro" id="IPR049730">
    <property type="entry name" value="SNF2/RAD54-like_C"/>
</dbReference>
<dbReference type="GO" id="GO:0000209">
    <property type="term" value="P:protein polyubiquitination"/>
    <property type="evidence" value="ECO:0007669"/>
    <property type="project" value="TreeGrafter"/>
</dbReference>
<dbReference type="Pfam" id="PF00271">
    <property type="entry name" value="Helicase_C"/>
    <property type="match status" value="1"/>
</dbReference>
<dbReference type="HOGENOM" id="CLU_001592_2_0_1"/>
<feature type="region of interest" description="Disordered" evidence="8">
    <location>
        <begin position="719"/>
        <end position="738"/>
    </location>
</feature>
<feature type="region of interest" description="Disordered" evidence="8">
    <location>
        <begin position="1"/>
        <end position="39"/>
    </location>
</feature>
<dbReference type="GO" id="GO:0008270">
    <property type="term" value="F:zinc ion binding"/>
    <property type="evidence" value="ECO:0007669"/>
    <property type="project" value="UniProtKB-KW"/>
</dbReference>
<dbReference type="EMBL" id="KB446545">
    <property type="protein sequence ID" value="EME39624.1"/>
    <property type="molecule type" value="Genomic_DNA"/>
</dbReference>
<dbReference type="GO" id="GO:0005634">
    <property type="term" value="C:nucleus"/>
    <property type="evidence" value="ECO:0007669"/>
    <property type="project" value="TreeGrafter"/>
</dbReference>
<dbReference type="OrthoDB" id="5330228at2759"/>
<evidence type="ECO:0000256" key="3">
    <source>
        <dbReference type="ARBA" id="ARBA00022771"/>
    </source>
</evidence>
<sequence length="1462" mass="163914">MRWFLEHGSRPAADEEEGPPKKRRKVASDDKDANTASSTASNTIDLVPLAQVAIDFHFPKTAQSHGTSTENILDNVDFEHMPQMDVTLRSVEEDERGTKLRLSLPGVRKSVLLLESAAVPHHMLDFLRKVAVPGYYLSNAPYRTRSADQPATTTRCALTRSSGQLHTIVRFTATLSWQSGISAFPAGAPTGSYRIYPDYDLLLEIYPDHCRVDANLNNEPWTPQDFYESVHVPPKDASTEGHENVLEIDLYPFQKRAVSWMMQREGAVNESASAQSNFYAAVQDLDGEDCFVDHLQGIVSRHAPDQDGQLSGGLLAEEMGLGKTVELMALVSLHQRPSLSPTKIADAASGTTPMQSRATLIVTPASILQQWQSELSRHAPHLRVYHYQGIAGNKKKDPTVDQLVKELATSYHVVLTTYAVLTREVHYAEDPPKRNMRTAPRFERKQSPLVQIEWWRICLDEAQMVESGVTKAARVACRLSRVHSWAVSGTPLRKDIQELHGLLIFLRYAPLSESAKLWTHLVKNHKHLFRQVFGEIALRHTKALVREELRLPPQKRVVVTVPFSVIEQQRYTELFQDMCEEIGLSPSGTPTVDGWNPNNEGTLSSMRSWLVRLRQTCLHPQVGGKNRKALGRGNAPLRTVAEVLDVMIEQNETVLRVKEREVISAALKHAHIIGNNGQDNHRSEQALKTYKDAFATTQKMVEAARQRLAAVKATPANEADAASGIGTEDESSEPSHALTRHRGALREALKLHHVCTFFTATAYYQIKTNEALTAEGSGQYQRLEAKEVELYAIAKALRRKILIDVSRKAEGSIRQIRTLEDQDTATNMPKITNLVSFGGIESRKIVEKADDLFDVIRQEAKVIQDWRSKMAEYLVKPLVDEETDGLESTGDEYEDSTKQQDELYVYFDALKAMHADLNTLITGEAAPLIDHEAKELVKAAKKYLDPETPEALRPQGVHAPELLLDLYITRNKLHAQHKDVSSVRRLIQEARTLETSLEWQKSGSRADAEHTIVKQYLASLQGILSSYTKALSGFEKEIELFRITQNQRVEFYRQLQELSDAVQPYKEELDERLDQQALELAMDHEETAQQERDRHRARHRFLMSLKDEDGSQAEAKTCIICTSTFENGVMTVCGHQYCKECITHWHKSHRACPMCKRVLSKNDMHPITFKPQELRAQEEMQPETSSSSDSSGGSSPSTHSSIYTDVDSKLLDEIKTIDLPTSYGTKIDTLGRHLHWIREHDPGAKSIVFSQYREFLDVLGTALKDFKIGYARLGRAGAAEKFRHDPSIDCLLLDAKTDSSGLTLVNATHVFICEPLIQTAVELQAIARVHRIGQTRPTTVWMYLINDTVEEAIYEMSVARRQAHVQARLQSKRSETSRSSTPAPLQENAIDAANSDELQSAPLTKLLVPGKGGGEMVGNDDLWQCLFGKAQKTPKNAAHQQAGRQLRAEAAEQRTEGEASAA</sequence>
<keyword evidence="2" id="KW-0547">Nucleotide-binding</keyword>
<dbReference type="GO" id="GO:0005524">
    <property type="term" value="F:ATP binding"/>
    <property type="evidence" value="ECO:0007669"/>
    <property type="project" value="InterPro"/>
</dbReference>
<evidence type="ECO:0000256" key="1">
    <source>
        <dbReference type="ARBA" id="ARBA00022723"/>
    </source>
</evidence>
<dbReference type="Gene3D" id="3.30.40.10">
    <property type="entry name" value="Zinc/RING finger domain, C3HC4 (zinc finger)"/>
    <property type="match status" value="1"/>
</dbReference>
<feature type="compositionally biased region" description="Low complexity" evidence="8">
    <location>
        <begin position="1184"/>
        <end position="1200"/>
    </location>
</feature>
<dbReference type="Gene3D" id="3.40.50.300">
    <property type="entry name" value="P-loop containing nucleotide triphosphate hydrolases"/>
    <property type="match status" value="1"/>
</dbReference>
<evidence type="ECO:0000313" key="11">
    <source>
        <dbReference type="EMBL" id="EME39624.1"/>
    </source>
</evidence>
<dbReference type="Pfam" id="PF00176">
    <property type="entry name" value="SNF2-rel_dom"/>
    <property type="match status" value="1"/>
</dbReference>
<dbReference type="eggNOG" id="KOG0298">
    <property type="taxonomic scope" value="Eukaryota"/>
</dbReference>
<dbReference type="GO" id="GO:0016787">
    <property type="term" value="F:hydrolase activity"/>
    <property type="evidence" value="ECO:0007669"/>
    <property type="project" value="UniProtKB-KW"/>
</dbReference>
<dbReference type="InterPro" id="IPR018957">
    <property type="entry name" value="Znf_C3HC4_RING-type"/>
</dbReference>
<evidence type="ECO:0000256" key="2">
    <source>
        <dbReference type="ARBA" id="ARBA00022741"/>
    </source>
</evidence>
<name>M2Y2V7_DOTSN</name>
<dbReference type="GO" id="GO:0061630">
    <property type="term" value="F:ubiquitin protein ligase activity"/>
    <property type="evidence" value="ECO:0007669"/>
    <property type="project" value="TreeGrafter"/>
</dbReference>
<evidence type="ECO:0000256" key="4">
    <source>
        <dbReference type="ARBA" id="ARBA00022801"/>
    </source>
</evidence>
<evidence type="ECO:0000313" key="12">
    <source>
        <dbReference type="Proteomes" id="UP000016933"/>
    </source>
</evidence>
<dbReference type="PROSITE" id="PS51194">
    <property type="entry name" value="HELICASE_CTER"/>
    <property type="match status" value="1"/>
</dbReference>
<feature type="domain" description="Helicase C-terminal" evidence="10">
    <location>
        <begin position="1229"/>
        <end position="1389"/>
    </location>
</feature>
<protein>
    <recommendedName>
        <fullName evidence="13">RING-type domain-containing protein</fullName>
    </recommendedName>
</protein>
<accession>M2Y2V7</accession>
<dbReference type="Gene3D" id="3.40.50.10810">
    <property type="entry name" value="Tandem AAA-ATPase domain"/>
    <property type="match status" value="1"/>
</dbReference>
<dbReference type="InterPro" id="IPR027417">
    <property type="entry name" value="P-loop_NTPase"/>
</dbReference>
<proteinExistence type="predicted"/>
<reference evidence="12" key="1">
    <citation type="journal article" date="2012" name="PLoS Genet.">
        <title>The genomes of the fungal plant pathogens Cladosporium fulvum and Dothistroma septosporum reveal adaptation to different hosts and lifestyles but also signatures of common ancestry.</title>
        <authorList>
            <person name="de Wit P.J.G.M."/>
            <person name="van der Burgt A."/>
            <person name="Oekmen B."/>
            <person name="Stergiopoulos I."/>
            <person name="Abd-Elsalam K.A."/>
            <person name="Aerts A.L."/>
            <person name="Bahkali A.H."/>
            <person name="Beenen H.G."/>
            <person name="Chettri P."/>
            <person name="Cox M.P."/>
            <person name="Datema E."/>
            <person name="de Vries R.P."/>
            <person name="Dhillon B."/>
            <person name="Ganley A.R."/>
            <person name="Griffiths S.A."/>
            <person name="Guo Y."/>
            <person name="Hamelin R.C."/>
            <person name="Henrissat B."/>
            <person name="Kabir M.S."/>
            <person name="Jashni M.K."/>
            <person name="Kema G."/>
            <person name="Klaubauf S."/>
            <person name="Lapidus A."/>
            <person name="Levasseur A."/>
            <person name="Lindquist E."/>
            <person name="Mehrabi R."/>
            <person name="Ohm R.A."/>
            <person name="Owen T.J."/>
            <person name="Salamov A."/>
            <person name="Schwelm A."/>
            <person name="Schijlen E."/>
            <person name="Sun H."/>
            <person name="van den Burg H.A."/>
            <person name="van Ham R.C.H.J."/>
            <person name="Zhang S."/>
            <person name="Goodwin S.B."/>
            <person name="Grigoriev I.V."/>
            <person name="Collemare J."/>
            <person name="Bradshaw R.E."/>
        </authorList>
    </citation>
    <scope>NUCLEOTIDE SEQUENCE [LARGE SCALE GENOMIC DNA]</scope>
    <source>
        <strain evidence="12">NZE10 / CBS 128990</strain>
    </source>
</reference>
<reference evidence="11 12" key="2">
    <citation type="journal article" date="2012" name="PLoS Pathog.">
        <title>Diverse lifestyles and strategies of plant pathogenesis encoded in the genomes of eighteen Dothideomycetes fungi.</title>
        <authorList>
            <person name="Ohm R.A."/>
            <person name="Feau N."/>
            <person name="Henrissat B."/>
            <person name="Schoch C.L."/>
            <person name="Horwitz B.A."/>
            <person name="Barry K.W."/>
            <person name="Condon B.J."/>
            <person name="Copeland A.C."/>
            <person name="Dhillon B."/>
            <person name="Glaser F."/>
            <person name="Hesse C.N."/>
            <person name="Kosti I."/>
            <person name="LaButti K."/>
            <person name="Lindquist E.A."/>
            <person name="Lucas S."/>
            <person name="Salamov A.A."/>
            <person name="Bradshaw R.E."/>
            <person name="Ciuffetti L."/>
            <person name="Hamelin R.C."/>
            <person name="Kema G.H.J."/>
            <person name="Lawrence C."/>
            <person name="Scott J.A."/>
            <person name="Spatafora J.W."/>
            <person name="Turgeon B.G."/>
            <person name="de Wit P.J.G.M."/>
            <person name="Zhong S."/>
            <person name="Goodwin S.B."/>
            <person name="Grigoriev I.V."/>
        </authorList>
    </citation>
    <scope>NUCLEOTIDE SEQUENCE [LARGE SCALE GENOMIC DNA]</scope>
    <source>
        <strain evidence="12">NZE10 / CBS 128990</strain>
    </source>
</reference>
<dbReference type="InterPro" id="IPR038718">
    <property type="entry name" value="SNF2-like_sf"/>
</dbReference>
<evidence type="ECO:0000259" key="10">
    <source>
        <dbReference type="PROSITE" id="PS51194"/>
    </source>
</evidence>
<dbReference type="InterPro" id="IPR001841">
    <property type="entry name" value="Znf_RING"/>
</dbReference>
<keyword evidence="6" id="KW-0067">ATP-binding</keyword>
<dbReference type="InterPro" id="IPR052583">
    <property type="entry name" value="ATP-helicase/E3_Ub-Ligase"/>
</dbReference>
<gene>
    <name evidence="11" type="ORF">DOTSEDRAFT_75316</name>
</gene>
<feature type="compositionally biased region" description="Basic and acidic residues" evidence="8">
    <location>
        <begin position="1"/>
        <end position="13"/>
    </location>
</feature>
<dbReference type="SUPFAM" id="SSF57850">
    <property type="entry name" value="RING/U-box"/>
    <property type="match status" value="1"/>
</dbReference>
<dbReference type="PANTHER" id="PTHR45865:SF1">
    <property type="entry name" value="E3 UBIQUITIN-PROTEIN LIGASE SHPRH"/>
    <property type="match status" value="1"/>
</dbReference>
<dbReference type="STRING" id="675120.M2Y2V7"/>
<dbReference type="InterPro" id="IPR000330">
    <property type="entry name" value="SNF2_N"/>
</dbReference>
<dbReference type="OMA" id="KAVFFCA"/>
<evidence type="ECO:0000256" key="8">
    <source>
        <dbReference type="SAM" id="MobiDB-lite"/>
    </source>
</evidence>
<feature type="compositionally biased region" description="Basic and acidic residues" evidence="8">
    <location>
        <begin position="1446"/>
        <end position="1462"/>
    </location>
</feature>
<dbReference type="InterPro" id="IPR001650">
    <property type="entry name" value="Helicase_C-like"/>
</dbReference>
<dbReference type="InterPro" id="IPR014001">
    <property type="entry name" value="Helicase_ATP-bd"/>
</dbReference>
<dbReference type="InterPro" id="IPR017907">
    <property type="entry name" value="Znf_RING_CS"/>
</dbReference>
<dbReference type="PANTHER" id="PTHR45865">
    <property type="entry name" value="E3 UBIQUITIN-PROTEIN LIGASE SHPRH FAMILY MEMBER"/>
    <property type="match status" value="1"/>
</dbReference>
<dbReference type="Proteomes" id="UP000016933">
    <property type="component" value="Unassembled WGS sequence"/>
</dbReference>
<evidence type="ECO:0000256" key="7">
    <source>
        <dbReference type="PROSITE-ProRule" id="PRU00175"/>
    </source>
</evidence>
<keyword evidence="1" id="KW-0479">Metal-binding</keyword>
<dbReference type="SMART" id="SM00487">
    <property type="entry name" value="DEXDc"/>
    <property type="match status" value="1"/>
</dbReference>
<keyword evidence="3 7" id="KW-0863">Zinc-finger</keyword>
<evidence type="ECO:0008006" key="13">
    <source>
        <dbReference type="Google" id="ProtNLM"/>
    </source>
</evidence>
<dbReference type="GO" id="GO:0006974">
    <property type="term" value="P:DNA damage response"/>
    <property type="evidence" value="ECO:0007669"/>
    <property type="project" value="TreeGrafter"/>
</dbReference>
<keyword evidence="12" id="KW-1185">Reference proteome</keyword>
<dbReference type="CDD" id="cd18793">
    <property type="entry name" value="SF2_C_SNF"/>
    <property type="match status" value="1"/>
</dbReference>
<evidence type="ECO:0000256" key="5">
    <source>
        <dbReference type="ARBA" id="ARBA00022833"/>
    </source>
</evidence>
<dbReference type="CDD" id="cd18070">
    <property type="entry name" value="DEXQc_SHPRH"/>
    <property type="match status" value="1"/>
</dbReference>
<organism evidence="11 12">
    <name type="scientific">Dothistroma septosporum (strain NZE10 / CBS 128990)</name>
    <name type="common">Red band needle blight fungus</name>
    <name type="synonym">Mycosphaerella pini</name>
    <dbReference type="NCBI Taxonomy" id="675120"/>
    <lineage>
        <taxon>Eukaryota</taxon>
        <taxon>Fungi</taxon>
        <taxon>Dikarya</taxon>
        <taxon>Ascomycota</taxon>
        <taxon>Pezizomycotina</taxon>
        <taxon>Dothideomycetes</taxon>
        <taxon>Dothideomycetidae</taxon>
        <taxon>Mycosphaerellales</taxon>
        <taxon>Mycosphaerellaceae</taxon>
        <taxon>Dothistroma</taxon>
    </lineage>
</organism>
<dbReference type="Pfam" id="PF26021">
    <property type="entry name" value="Ferritin_C144_05"/>
    <property type="match status" value="1"/>
</dbReference>
<feature type="region of interest" description="Disordered" evidence="8">
    <location>
        <begin position="1433"/>
        <end position="1462"/>
    </location>
</feature>
<dbReference type="InterPro" id="IPR059033">
    <property type="entry name" value="C144_05_dom"/>
</dbReference>
<evidence type="ECO:0000259" key="9">
    <source>
        <dbReference type="PROSITE" id="PS50089"/>
    </source>
</evidence>
<dbReference type="PROSITE" id="PS00518">
    <property type="entry name" value="ZF_RING_1"/>
    <property type="match status" value="1"/>
</dbReference>
<dbReference type="PROSITE" id="PS50089">
    <property type="entry name" value="ZF_RING_2"/>
    <property type="match status" value="1"/>
</dbReference>
<dbReference type="InterPro" id="IPR013083">
    <property type="entry name" value="Znf_RING/FYVE/PHD"/>
</dbReference>
<dbReference type="SUPFAM" id="SSF52540">
    <property type="entry name" value="P-loop containing nucleoside triphosphate hydrolases"/>
    <property type="match status" value="2"/>
</dbReference>
<feature type="region of interest" description="Disordered" evidence="8">
    <location>
        <begin position="1176"/>
        <end position="1200"/>
    </location>
</feature>
<feature type="domain" description="RING-type" evidence="9">
    <location>
        <begin position="1118"/>
        <end position="1156"/>
    </location>
</feature>
<dbReference type="SMART" id="SM00184">
    <property type="entry name" value="RING"/>
    <property type="match status" value="1"/>
</dbReference>
<keyword evidence="4" id="KW-0378">Hydrolase</keyword>
<keyword evidence="5" id="KW-0862">Zinc</keyword>